<keyword evidence="10 15" id="KW-0560">Oxidoreductase</keyword>
<comment type="function">
    <text evidence="2">May be involved in the metabolism of insect hormones and in the breakdown of synthetic insecticides.</text>
</comment>
<comment type="caution">
    <text evidence="17">The sequence shown here is derived from an EMBL/GenBank/DDBJ whole genome shotgun (WGS) entry which is preliminary data.</text>
</comment>
<dbReference type="AlphaFoldDB" id="A0AAN9Z2L6"/>
<dbReference type="EMBL" id="JAZDUA010000355">
    <property type="protein sequence ID" value="KAK7793941.1"/>
    <property type="molecule type" value="Genomic_DNA"/>
</dbReference>
<feature type="signal peptide" evidence="16">
    <location>
        <begin position="1"/>
        <end position="16"/>
    </location>
</feature>
<proteinExistence type="inferred from homology"/>
<evidence type="ECO:0000313" key="17">
    <source>
        <dbReference type="EMBL" id="KAK7793941.1"/>
    </source>
</evidence>
<keyword evidence="9" id="KW-0492">Microsome</keyword>
<dbReference type="Proteomes" id="UP001378592">
    <property type="component" value="Unassembled WGS sequence"/>
</dbReference>
<evidence type="ECO:0000256" key="8">
    <source>
        <dbReference type="ARBA" id="ARBA00022824"/>
    </source>
</evidence>
<dbReference type="InterPro" id="IPR036396">
    <property type="entry name" value="Cyt_P450_sf"/>
</dbReference>
<feature type="binding site" description="axial binding residue" evidence="14">
    <location>
        <position position="454"/>
    </location>
    <ligand>
        <name>heme</name>
        <dbReference type="ChEBI" id="CHEBI:30413"/>
    </ligand>
    <ligandPart>
        <name>Fe</name>
        <dbReference type="ChEBI" id="CHEBI:18248"/>
    </ligandPart>
</feature>
<keyword evidence="8" id="KW-0256">Endoplasmic reticulum</keyword>
<evidence type="ECO:0000313" key="18">
    <source>
        <dbReference type="Proteomes" id="UP001378592"/>
    </source>
</evidence>
<evidence type="ECO:0000256" key="13">
    <source>
        <dbReference type="ARBA" id="ARBA00023136"/>
    </source>
</evidence>
<comment type="similarity">
    <text evidence="5 15">Belongs to the cytochrome P450 family.</text>
</comment>
<evidence type="ECO:0000256" key="15">
    <source>
        <dbReference type="RuleBase" id="RU000461"/>
    </source>
</evidence>
<evidence type="ECO:0000256" key="3">
    <source>
        <dbReference type="ARBA" id="ARBA00004174"/>
    </source>
</evidence>
<evidence type="ECO:0000256" key="2">
    <source>
        <dbReference type="ARBA" id="ARBA00003690"/>
    </source>
</evidence>
<evidence type="ECO:0000256" key="16">
    <source>
        <dbReference type="SAM" id="SignalP"/>
    </source>
</evidence>
<dbReference type="GO" id="GO:0005789">
    <property type="term" value="C:endoplasmic reticulum membrane"/>
    <property type="evidence" value="ECO:0007669"/>
    <property type="project" value="UniProtKB-SubCell"/>
</dbReference>
<organism evidence="17 18">
    <name type="scientific">Gryllus longicercus</name>
    <dbReference type="NCBI Taxonomy" id="2509291"/>
    <lineage>
        <taxon>Eukaryota</taxon>
        <taxon>Metazoa</taxon>
        <taxon>Ecdysozoa</taxon>
        <taxon>Arthropoda</taxon>
        <taxon>Hexapoda</taxon>
        <taxon>Insecta</taxon>
        <taxon>Pterygota</taxon>
        <taxon>Neoptera</taxon>
        <taxon>Polyneoptera</taxon>
        <taxon>Orthoptera</taxon>
        <taxon>Ensifera</taxon>
        <taxon>Gryllidea</taxon>
        <taxon>Grylloidea</taxon>
        <taxon>Gryllidae</taxon>
        <taxon>Gryllinae</taxon>
        <taxon>Gryllus</taxon>
    </lineage>
</organism>
<evidence type="ECO:0000256" key="10">
    <source>
        <dbReference type="ARBA" id="ARBA00023002"/>
    </source>
</evidence>
<dbReference type="InterPro" id="IPR002401">
    <property type="entry name" value="Cyt_P450_E_grp-I"/>
</dbReference>
<dbReference type="FunFam" id="1.10.630.10:FF:000238">
    <property type="entry name" value="Cytochrome P450 2A6"/>
    <property type="match status" value="1"/>
</dbReference>
<dbReference type="GO" id="GO:0006082">
    <property type="term" value="P:organic acid metabolic process"/>
    <property type="evidence" value="ECO:0007669"/>
    <property type="project" value="TreeGrafter"/>
</dbReference>
<keyword evidence="12 15" id="KW-0503">Monooxygenase</keyword>
<dbReference type="Pfam" id="PF00067">
    <property type="entry name" value="p450"/>
    <property type="match status" value="1"/>
</dbReference>
<name>A0AAN9Z2L6_9ORTH</name>
<dbReference type="GO" id="GO:0020037">
    <property type="term" value="F:heme binding"/>
    <property type="evidence" value="ECO:0007669"/>
    <property type="project" value="InterPro"/>
</dbReference>
<evidence type="ECO:0000256" key="6">
    <source>
        <dbReference type="ARBA" id="ARBA00022617"/>
    </source>
</evidence>
<comment type="subcellular location">
    <subcellularLocation>
        <location evidence="4">Endoplasmic reticulum membrane</location>
        <topology evidence="4">Peripheral membrane protein</topology>
    </subcellularLocation>
    <subcellularLocation>
        <location evidence="3">Microsome membrane</location>
        <topology evidence="3">Peripheral membrane protein</topology>
    </subcellularLocation>
</comment>
<evidence type="ECO:0000256" key="9">
    <source>
        <dbReference type="ARBA" id="ARBA00022848"/>
    </source>
</evidence>
<evidence type="ECO:0000256" key="11">
    <source>
        <dbReference type="ARBA" id="ARBA00023004"/>
    </source>
</evidence>
<dbReference type="InterPro" id="IPR001128">
    <property type="entry name" value="Cyt_P450"/>
</dbReference>
<dbReference type="InterPro" id="IPR017972">
    <property type="entry name" value="Cyt_P450_CS"/>
</dbReference>
<feature type="chain" id="PRO_5042946767" description="Cytochrome P450" evidence="16">
    <location>
        <begin position="17"/>
        <end position="510"/>
    </location>
</feature>
<keyword evidence="18" id="KW-1185">Reference proteome</keyword>
<dbReference type="GO" id="GO:0016712">
    <property type="term" value="F:oxidoreductase activity, acting on paired donors, with incorporation or reduction of molecular oxygen, reduced flavin or flavoprotein as one donor, and incorporation of one atom of oxygen"/>
    <property type="evidence" value="ECO:0007669"/>
    <property type="project" value="TreeGrafter"/>
</dbReference>
<reference evidence="17 18" key="1">
    <citation type="submission" date="2024-03" db="EMBL/GenBank/DDBJ databases">
        <title>The genome assembly and annotation of the cricket Gryllus longicercus Weissman &amp; Gray.</title>
        <authorList>
            <person name="Szrajer S."/>
            <person name="Gray D."/>
            <person name="Ylla G."/>
        </authorList>
    </citation>
    <scope>NUCLEOTIDE SEQUENCE [LARGE SCALE GENOMIC DNA]</scope>
    <source>
        <strain evidence="17">DAG 2021-001</strain>
        <tissue evidence="17">Whole body minus gut</tissue>
    </source>
</reference>
<evidence type="ECO:0000256" key="4">
    <source>
        <dbReference type="ARBA" id="ARBA00004406"/>
    </source>
</evidence>
<comment type="cofactor">
    <cofactor evidence="1 14">
        <name>heme</name>
        <dbReference type="ChEBI" id="CHEBI:30413"/>
    </cofactor>
</comment>
<dbReference type="SUPFAM" id="SSF48264">
    <property type="entry name" value="Cytochrome P450"/>
    <property type="match status" value="1"/>
</dbReference>
<dbReference type="InterPro" id="IPR050182">
    <property type="entry name" value="Cytochrome_P450_fam2"/>
</dbReference>
<dbReference type="PANTHER" id="PTHR24300:SF376">
    <property type="entry name" value="CYTOCHROME P450 15A1"/>
    <property type="match status" value="1"/>
</dbReference>
<dbReference type="PRINTS" id="PR00385">
    <property type="entry name" value="P450"/>
</dbReference>
<keyword evidence="13" id="KW-0472">Membrane</keyword>
<evidence type="ECO:0000256" key="5">
    <source>
        <dbReference type="ARBA" id="ARBA00010617"/>
    </source>
</evidence>
<dbReference type="PROSITE" id="PS00086">
    <property type="entry name" value="CYTOCHROME_P450"/>
    <property type="match status" value="1"/>
</dbReference>
<keyword evidence="16" id="KW-0732">Signal</keyword>
<evidence type="ECO:0000256" key="7">
    <source>
        <dbReference type="ARBA" id="ARBA00022723"/>
    </source>
</evidence>
<protein>
    <recommendedName>
        <fullName evidence="19">Cytochrome P450</fullName>
    </recommendedName>
</protein>
<dbReference type="GO" id="GO:0005506">
    <property type="term" value="F:iron ion binding"/>
    <property type="evidence" value="ECO:0007669"/>
    <property type="project" value="InterPro"/>
</dbReference>
<dbReference type="Gene3D" id="1.10.630.10">
    <property type="entry name" value="Cytochrome P450"/>
    <property type="match status" value="1"/>
</dbReference>
<dbReference type="GO" id="GO:0008395">
    <property type="term" value="F:steroid hydroxylase activity"/>
    <property type="evidence" value="ECO:0007669"/>
    <property type="project" value="TreeGrafter"/>
</dbReference>
<evidence type="ECO:0000256" key="12">
    <source>
        <dbReference type="ARBA" id="ARBA00023033"/>
    </source>
</evidence>
<evidence type="ECO:0000256" key="14">
    <source>
        <dbReference type="PIRSR" id="PIRSR602401-1"/>
    </source>
</evidence>
<evidence type="ECO:0008006" key="19">
    <source>
        <dbReference type="Google" id="ProtNLM"/>
    </source>
</evidence>
<keyword evidence="6 14" id="KW-0349">Heme</keyword>
<dbReference type="GO" id="GO:0006805">
    <property type="term" value="P:xenobiotic metabolic process"/>
    <property type="evidence" value="ECO:0007669"/>
    <property type="project" value="TreeGrafter"/>
</dbReference>
<evidence type="ECO:0000256" key="1">
    <source>
        <dbReference type="ARBA" id="ARBA00001971"/>
    </source>
</evidence>
<keyword evidence="7 14" id="KW-0479">Metal-binding</keyword>
<gene>
    <name evidence="17" type="ORF">R5R35_011867</name>
</gene>
<accession>A0AAN9Z2L6</accession>
<dbReference type="PRINTS" id="PR00463">
    <property type="entry name" value="EP450I"/>
</dbReference>
<sequence>MALVVVLLVAATVLLALLAAKRLYHQAYERPPNFPPGPPRLPIWGSYWLLLLENYHFMHKATLSMARRYNTNLLGLFLGQFPTVVATSYEHVRTILTSKEFAARPDIIQVRARAFGERLGIFFSDGHPWLEQKRFMLRNMRDFGFGRRFQRMEEVLHEEVGDLVALARGEWTDEAAMKDGCMKFPTALYPSMINVLWMMIAGQRFPRDQYDVLRAIAEASNKFVQSVDQLGGAVAQTPWLANIAPEATGLPETVRNSKHLSDTVKNALEDHERTYSEDHLRDFIDRYIQEMRKLGTTKELSFSDKQLQLVAGDLLVAAPTTTSSTLTFAVRALLYHPEVQRRSQEELDRVVGRDRLPTLDDRFNLPYTEAIIRETLRYNTLLPLALPHLAAEDTTLGGYDIPKNTIVICNLHAVHHDKELWGDPQNFRPERFLDDHGKLKRDITLPFGTGKRLCPGETFSRQGMFVVLAALLQNFNLEPKDRSTLPPIDHAINGLSLTPNFMWVRMIPRD</sequence>
<dbReference type="PANTHER" id="PTHR24300">
    <property type="entry name" value="CYTOCHROME P450 508A4-RELATED"/>
    <property type="match status" value="1"/>
</dbReference>
<keyword evidence="11 14" id="KW-0408">Iron</keyword>